<name>A0AAW2HMR8_9NEOP</name>
<comment type="caution">
    <text evidence="2">The sequence shown here is derived from an EMBL/GenBank/DDBJ whole genome shotgun (WGS) entry which is preliminary data.</text>
</comment>
<feature type="signal peptide" evidence="1">
    <location>
        <begin position="1"/>
        <end position="35"/>
    </location>
</feature>
<evidence type="ECO:0000313" key="2">
    <source>
        <dbReference type="EMBL" id="KAL0270731.1"/>
    </source>
</evidence>
<feature type="chain" id="PRO_5043363080" evidence="1">
    <location>
        <begin position="36"/>
        <end position="226"/>
    </location>
</feature>
<dbReference type="EMBL" id="JARGDH010000004">
    <property type="protein sequence ID" value="KAL0270731.1"/>
    <property type="molecule type" value="Genomic_DNA"/>
</dbReference>
<evidence type="ECO:0000256" key="1">
    <source>
        <dbReference type="SAM" id="SignalP"/>
    </source>
</evidence>
<keyword evidence="1" id="KW-0732">Signal</keyword>
<reference evidence="2" key="1">
    <citation type="journal article" date="2024" name="Gigascience">
        <title>Chromosome-level genome of the poultry shaft louse Menopon gallinae provides insight into the host-switching and adaptive evolution of parasitic lice.</title>
        <authorList>
            <person name="Xu Y."/>
            <person name="Ma L."/>
            <person name="Liu S."/>
            <person name="Liang Y."/>
            <person name="Liu Q."/>
            <person name="He Z."/>
            <person name="Tian L."/>
            <person name="Duan Y."/>
            <person name="Cai W."/>
            <person name="Li H."/>
            <person name="Song F."/>
        </authorList>
    </citation>
    <scope>NUCLEOTIDE SEQUENCE</scope>
    <source>
        <strain evidence="2">Cailab_2023a</strain>
    </source>
</reference>
<sequence length="226" mass="23971">MVGCGSCQTRGKMFPKSVWFPVFVLTLKMLQMTAAEDLQMKLGLPVGGEYKGSFQDILKASTEEKLVKDSADSVVDKGAVDGTFPGFISDLSKDPLKAMVKMVDQISGGISKNLPGSDFVPNGIGQPVDFLKVFEYIQNSIDRLGGRGEECASVLNAMDHSAFTFKQMATLLTSMGKMSNLWTKVDMPTVTKCFSVPPLGTTAGTSAPPTTSAAAGDTVFGGGFRA</sequence>
<proteinExistence type="predicted"/>
<protein>
    <submittedName>
        <fullName evidence="2">Uncharacterized protein</fullName>
    </submittedName>
</protein>
<organism evidence="2">
    <name type="scientific">Menopon gallinae</name>
    <name type="common">poultry shaft louse</name>
    <dbReference type="NCBI Taxonomy" id="328185"/>
    <lineage>
        <taxon>Eukaryota</taxon>
        <taxon>Metazoa</taxon>
        <taxon>Ecdysozoa</taxon>
        <taxon>Arthropoda</taxon>
        <taxon>Hexapoda</taxon>
        <taxon>Insecta</taxon>
        <taxon>Pterygota</taxon>
        <taxon>Neoptera</taxon>
        <taxon>Paraneoptera</taxon>
        <taxon>Psocodea</taxon>
        <taxon>Troctomorpha</taxon>
        <taxon>Phthiraptera</taxon>
        <taxon>Amblycera</taxon>
        <taxon>Menoponidae</taxon>
        <taxon>Menopon</taxon>
    </lineage>
</organism>
<dbReference type="AlphaFoldDB" id="A0AAW2HMR8"/>
<accession>A0AAW2HMR8</accession>
<gene>
    <name evidence="2" type="ORF">PYX00_008037</name>
</gene>